<sequence>MNMNQLIDMIVRTVIRRAVNSGVNAGFDAVSKLGQRSGPGPTDMDEAKSQPDPEREKLRAMRQARRAARSSQG</sequence>
<name>A0ABT3AKK6_9RHOB</name>
<comment type="caution">
    <text evidence="2">The sequence shown here is derived from an EMBL/GenBank/DDBJ whole genome shotgun (WGS) entry which is preliminary data.</text>
</comment>
<feature type="region of interest" description="Disordered" evidence="1">
    <location>
        <begin position="30"/>
        <end position="73"/>
    </location>
</feature>
<accession>A0ABT3AKK6</accession>
<gene>
    <name evidence="2" type="ORF">OE747_12770</name>
</gene>
<protein>
    <submittedName>
        <fullName evidence="2">Uncharacterized protein</fullName>
    </submittedName>
</protein>
<dbReference type="EMBL" id="JAOWLB010000008">
    <property type="protein sequence ID" value="MCV2889220.1"/>
    <property type="molecule type" value="Genomic_DNA"/>
</dbReference>
<evidence type="ECO:0000256" key="1">
    <source>
        <dbReference type="SAM" id="MobiDB-lite"/>
    </source>
</evidence>
<dbReference type="Proteomes" id="UP001320899">
    <property type="component" value="Unassembled WGS sequence"/>
</dbReference>
<keyword evidence="3" id="KW-1185">Reference proteome</keyword>
<feature type="compositionally biased region" description="Basic and acidic residues" evidence="1">
    <location>
        <begin position="45"/>
        <end position="59"/>
    </location>
</feature>
<evidence type="ECO:0000313" key="3">
    <source>
        <dbReference type="Proteomes" id="UP001320899"/>
    </source>
</evidence>
<organism evidence="2 3">
    <name type="scientific">Ruegeria aquimaris</name>
    <dbReference type="NCBI Taxonomy" id="2984333"/>
    <lineage>
        <taxon>Bacteria</taxon>
        <taxon>Pseudomonadati</taxon>
        <taxon>Pseudomonadota</taxon>
        <taxon>Alphaproteobacteria</taxon>
        <taxon>Rhodobacterales</taxon>
        <taxon>Roseobacteraceae</taxon>
        <taxon>Ruegeria</taxon>
    </lineage>
</organism>
<evidence type="ECO:0000313" key="2">
    <source>
        <dbReference type="EMBL" id="MCV2889220.1"/>
    </source>
</evidence>
<proteinExistence type="predicted"/>
<reference evidence="2 3" key="1">
    <citation type="submission" date="2022-10" db="EMBL/GenBank/DDBJ databases">
        <title>Ruegeria sp. nov., isolated from ocean surface sediments.</title>
        <authorList>
            <person name="He W."/>
            <person name="Xue H.-P."/>
            <person name="Zhang D.-F."/>
        </authorList>
    </citation>
    <scope>NUCLEOTIDE SEQUENCE [LARGE SCALE GENOMIC DNA]</scope>
    <source>
        <strain evidence="2 3">XHP0148</strain>
    </source>
</reference>
<feature type="compositionally biased region" description="Basic residues" evidence="1">
    <location>
        <begin position="60"/>
        <end position="73"/>
    </location>
</feature>